<dbReference type="Proteomes" id="UP000259211">
    <property type="component" value="Unassembled WGS sequence"/>
</dbReference>
<protein>
    <submittedName>
        <fullName evidence="1">Pyrimidine dimer DNA glycosylase</fullName>
    </submittedName>
</protein>
<dbReference type="EMBL" id="NOWI01000002">
    <property type="protein sequence ID" value="RFT46379.1"/>
    <property type="molecule type" value="Genomic_DNA"/>
</dbReference>
<proteinExistence type="predicted"/>
<name>A0A3E2DLX1_9ACTN</name>
<accession>A0A3E2DLX1</accession>
<dbReference type="AlphaFoldDB" id="A0A3E2DLX1"/>
<comment type="caution">
    <text evidence="1">The sequence shown here is derived from an EMBL/GenBank/DDBJ whole genome shotgun (WGS) entry which is preliminary data.</text>
</comment>
<evidence type="ECO:0000313" key="1">
    <source>
        <dbReference type="EMBL" id="RFT46379.1"/>
    </source>
</evidence>
<gene>
    <name evidence="1" type="ORF">CHT91_02145</name>
</gene>
<organism evidence="1 2">
    <name type="scientific">Cutibacterium avidum</name>
    <dbReference type="NCBI Taxonomy" id="33010"/>
    <lineage>
        <taxon>Bacteria</taxon>
        <taxon>Bacillati</taxon>
        <taxon>Actinomycetota</taxon>
        <taxon>Actinomycetes</taxon>
        <taxon>Propionibacteriales</taxon>
        <taxon>Propionibacteriaceae</taxon>
        <taxon>Cutibacterium</taxon>
    </lineage>
</organism>
<evidence type="ECO:0000313" key="2">
    <source>
        <dbReference type="Proteomes" id="UP000259211"/>
    </source>
</evidence>
<sequence length="41" mass="4796">MEHLRAKVTARSPAWPPHLDAPRPRPLFVVVPRPVEVWERT</sequence>
<reference evidence="1 2" key="1">
    <citation type="submission" date="2017-07" db="EMBL/GenBank/DDBJ databases">
        <authorList>
            <person name="Sun Z.S."/>
            <person name="Albrecht U."/>
            <person name="Echele G."/>
            <person name="Lee C.C."/>
        </authorList>
    </citation>
    <scope>NUCLEOTIDE SEQUENCE [LARGE SCALE GENOMIC DNA]</scope>
    <source>
        <strain evidence="1 2">P16-029</strain>
    </source>
</reference>